<evidence type="ECO:0000313" key="4">
    <source>
        <dbReference type="EMBL" id="JAG31536.1"/>
    </source>
</evidence>
<sequence>VIVGDGNMTRWDCPASFVGYYENLKVQKLIDLVNDCTKTADEGKPSRFALILVGDIDNYPDKLEEILCEVMGCEDLNEVSISSADAFLERDVEDQPVLLFNAEGEFEYTRLVSNYQDSCSFEVCYFVNVVSKKVMYSELMFYPNLMFYRKLEEANSLKKVDGDKSIDLDTFMKNIVFGSERVVIISDVAGAGKSKFLNLIHDTTTDYWVTKCSLKSSIPFIDEHTLAADMDHEDAMAFLTKIGRINDSFAEDLLNLKMTEESRFPAILLLDGMDEITSSRRNTVSKNKEKIANLIEFLKNSTFLRVVITTRPESESELSHLSCPVYEFTAISMEEILEYVTNLCIARNQLFPKSIITPEQAKSLVQKYIGGYQIDTHVSRDFLKIPLHVSMLSEIIVESIKYGTFNSNIVDSNGNLMPDKLYSEFINTKYRIYFEEKKNNIAVDERLKDTCNSAFESLALFNLYGHESINSTYFTKNDLFICESGKVSIKYDKVALYFDLGIISAAPGGNVDFVHQTFAEYFVSRLFMSWAQDESMSEHWIVDVIYQPHRTLSFFESMLKDTTFSDDITKCHGNIMSNLDINKTTLTIKYHMWFDRLNILKYIFKCWKCIDKFHVILNPDTYEKNPTYYPLYFAATMASDRILEYVLQEGFDINYKTRYKYVVSHLFKRCNHDLLRGFLENGQVKREILENVGNLIVCEAAANGNVSLMEWLETLGYDVLDTKAVDYAVADGKLEMLRWLKNRGGSIRHSSDFDTTLIHKAVRFRQFHVIKWLISEGLDINAGDRNGRTPLHYAIEYGLLDMVRFLVENGAKVESLTKRGWNALHIAASTDQTHIEMFKWLIKNGSRVDEKTIRGSLAVHLALNYKIDTEVIEWLLDQTEDLQATGAKGWGCAHYAAANEQRFPLSSVISRNCNVHLRDEENKTAAHVALDTMKSLKPYDYDSDDALKDYNTHMVGPFKLLVLKLVEMNESVLEELLSYAKEEAKSKSSLILEMAIEWMESEKSNRADRGYLTGT</sequence>
<dbReference type="PANTHER" id="PTHR24198">
    <property type="entry name" value="ANKYRIN REPEAT AND PROTEIN KINASE DOMAIN-CONTAINING PROTEIN"/>
    <property type="match status" value="1"/>
</dbReference>
<name>A0A0A9YIU3_LYGHE</name>
<dbReference type="SUPFAM" id="SSF52540">
    <property type="entry name" value="P-loop containing nucleoside triphosphate hydrolases"/>
    <property type="match status" value="1"/>
</dbReference>
<keyword evidence="2 3" id="KW-0040">ANK repeat</keyword>
<dbReference type="AlphaFoldDB" id="A0A0A9YIU3"/>
<dbReference type="Pfam" id="PF12796">
    <property type="entry name" value="Ank_2"/>
    <property type="match status" value="1"/>
</dbReference>
<evidence type="ECO:0000256" key="2">
    <source>
        <dbReference type="ARBA" id="ARBA00023043"/>
    </source>
</evidence>
<dbReference type="SMART" id="SM00248">
    <property type="entry name" value="ANK"/>
    <property type="match status" value="7"/>
</dbReference>
<keyword evidence="1" id="KW-0677">Repeat</keyword>
<dbReference type="EMBL" id="GBHO01012068">
    <property type="protein sequence ID" value="JAG31536.1"/>
    <property type="molecule type" value="Transcribed_RNA"/>
</dbReference>
<dbReference type="InterPro" id="IPR002110">
    <property type="entry name" value="Ankyrin_rpt"/>
</dbReference>
<feature type="repeat" description="ANK" evidence="3">
    <location>
        <begin position="819"/>
        <end position="853"/>
    </location>
</feature>
<proteinExistence type="predicted"/>
<dbReference type="PANTHER" id="PTHR24198:SF165">
    <property type="entry name" value="ANKYRIN REPEAT-CONTAINING PROTEIN-RELATED"/>
    <property type="match status" value="1"/>
</dbReference>
<dbReference type="Pfam" id="PF00023">
    <property type="entry name" value="Ank"/>
    <property type="match status" value="1"/>
</dbReference>
<dbReference type="InterPro" id="IPR027417">
    <property type="entry name" value="P-loop_NTPase"/>
</dbReference>
<feature type="non-terminal residue" evidence="4">
    <location>
        <position position="1"/>
    </location>
</feature>
<reference evidence="4" key="2">
    <citation type="submission" date="2014-07" db="EMBL/GenBank/DDBJ databases">
        <authorList>
            <person name="Hull J."/>
        </authorList>
    </citation>
    <scope>NUCLEOTIDE SEQUENCE</scope>
</reference>
<feature type="repeat" description="ANK" evidence="3">
    <location>
        <begin position="786"/>
        <end position="818"/>
    </location>
</feature>
<evidence type="ECO:0000256" key="3">
    <source>
        <dbReference type="PROSITE-ProRule" id="PRU00023"/>
    </source>
</evidence>
<dbReference type="Gene3D" id="1.25.40.20">
    <property type="entry name" value="Ankyrin repeat-containing domain"/>
    <property type="match status" value="1"/>
</dbReference>
<accession>A0A0A9YIU3</accession>
<evidence type="ECO:0000256" key="1">
    <source>
        <dbReference type="ARBA" id="ARBA00022737"/>
    </source>
</evidence>
<dbReference type="InterPro" id="IPR036770">
    <property type="entry name" value="Ankyrin_rpt-contain_sf"/>
</dbReference>
<gene>
    <name evidence="4" type="ORF">CM83_35932</name>
</gene>
<dbReference type="SUPFAM" id="SSF48403">
    <property type="entry name" value="Ankyrin repeat"/>
    <property type="match status" value="1"/>
</dbReference>
<protein>
    <submittedName>
        <fullName evidence="4">Uncharacterized protein</fullName>
    </submittedName>
</protein>
<dbReference type="PROSITE" id="PS50088">
    <property type="entry name" value="ANK_REPEAT"/>
    <property type="match status" value="3"/>
</dbReference>
<organism evidence="4">
    <name type="scientific">Lygus hesperus</name>
    <name type="common">Western plant bug</name>
    <dbReference type="NCBI Taxonomy" id="30085"/>
    <lineage>
        <taxon>Eukaryota</taxon>
        <taxon>Metazoa</taxon>
        <taxon>Ecdysozoa</taxon>
        <taxon>Arthropoda</taxon>
        <taxon>Hexapoda</taxon>
        <taxon>Insecta</taxon>
        <taxon>Pterygota</taxon>
        <taxon>Neoptera</taxon>
        <taxon>Paraneoptera</taxon>
        <taxon>Hemiptera</taxon>
        <taxon>Heteroptera</taxon>
        <taxon>Panheteroptera</taxon>
        <taxon>Cimicomorpha</taxon>
        <taxon>Miridae</taxon>
        <taxon>Mirini</taxon>
        <taxon>Lygus</taxon>
    </lineage>
</organism>
<feature type="repeat" description="ANK" evidence="3">
    <location>
        <begin position="753"/>
        <end position="785"/>
    </location>
</feature>
<reference evidence="4" key="1">
    <citation type="journal article" date="2014" name="PLoS ONE">
        <title>Transcriptome-Based Identification of ABC Transporters in the Western Tarnished Plant Bug Lygus hesperus.</title>
        <authorList>
            <person name="Hull J.J."/>
            <person name="Chaney K."/>
            <person name="Geib S.M."/>
            <person name="Fabrick J.A."/>
            <person name="Brent C.S."/>
            <person name="Walsh D."/>
            <person name="Lavine L.C."/>
        </authorList>
    </citation>
    <scope>NUCLEOTIDE SEQUENCE</scope>
</reference>
<dbReference type="Gene3D" id="3.40.50.300">
    <property type="entry name" value="P-loop containing nucleotide triphosphate hydrolases"/>
    <property type="match status" value="1"/>
</dbReference>
<dbReference type="PROSITE" id="PS50297">
    <property type="entry name" value="ANK_REP_REGION"/>
    <property type="match status" value="2"/>
</dbReference>